<keyword evidence="5 6" id="KW-0143">Chaperone</keyword>
<evidence type="ECO:0000256" key="3">
    <source>
        <dbReference type="ARBA" id="ARBA00022946"/>
    </source>
</evidence>
<dbReference type="KEGG" id="tpf:TPHA_0E03700"/>
<organism evidence="7 8">
    <name type="scientific">Tetrapisispora phaffii (strain ATCC 24235 / CBS 4417 / NBRC 1672 / NRRL Y-8282 / UCD 70-5)</name>
    <name type="common">Yeast</name>
    <name type="synonym">Fabospora phaffii</name>
    <dbReference type="NCBI Taxonomy" id="1071381"/>
    <lineage>
        <taxon>Eukaryota</taxon>
        <taxon>Fungi</taxon>
        <taxon>Dikarya</taxon>
        <taxon>Ascomycota</taxon>
        <taxon>Saccharomycotina</taxon>
        <taxon>Saccharomycetes</taxon>
        <taxon>Saccharomycetales</taxon>
        <taxon>Saccharomycetaceae</taxon>
        <taxon>Tetrapisispora</taxon>
    </lineage>
</organism>
<evidence type="ECO:0000256" key="6">
    <source>
        <dbReference type="RuleBase" id="RU368039"/>
    </source>
</evidence>
<dbReference type="CDD" id="cd20270">
    <property type="entry name" value="Complex1_LYR_SDHAF3_LYRM10"/>
    <property type="match status" value="1"/>
</dbReference>
<dbReference type="STRING" id="1071381.G8BU81"/>
<keyword evidence="3" id="KW-0809">Transit peptide</keyword>
<dbReference type="PANTHER" id="PTHR13137">
    <property type="entry name" value="DC11 ACN9 HOMOLOG"/>
    <property type="match status" value="1"/>
</dbReference>
<dbReference type="HOGENOM" id="CLU_102310_1_1_1"/>
<comment type="subcellular location">
    <subcellularLocation>
        <location evidence="1 6">Mitochondrion matrix</location>
    </subcellularLocation>
</comment>
<comment type="function">
    <text evidence="6">Plays an essential role in the assembly of succinate dehydrogenase (SDH), an enzyme complex (also referred to as respiratory complex II) that is a component of both the tricarboxylic acid (TCA) cycle and the mitochondrial electron transport chain, and which couples the oxidation of succinate to fumarate with the reduction of ubiquinone (coenzyme Q) to ubiquinol. Promotes maturation of the iron-sulfur protein subunit of the SDH catalytic dimer, protecting it from the deleterious effects of oxidants. May act together with SDHAF1.</text>
</comment>
<dbReference type="GO" id="GO:0005759">
    <property type="term" value="C:mitochondrial matrix"/>
    <property type="evidence" value="ECO:0007669"/>
    <property type="project" value="UniProtKB-SubCell"/>
</dbReference>
<dbReference type="GO" id="GO:0034553">
    <property type="term" value="P:mitochondrial respiratory chain complex II assembly"/>
    <property type="evidence" value="ECO:0007669"/>
    <property type="project" value="UniProtKB-UniRule"/>
</dbReference>
<dbReference type="OMA" id="WQQTNEN"/>
<dbReference type="GO" id="GO:0015976">
    <property type="term" value="P:carbon utilization"/>
    <property type="evidence" value="ECO:0007669"/>
    <property type="project" value="EnsemblFungi"/>
</dbReference>
<keyword evidence="8" id="KW-1185">Reference proteome</keyword>
<comment type="subunit">
    <text evidence="6">Interacts with the iron-sulfur protein subunit within the SDH catalytic dimer.</text>
</comment>
<evidence type="ECO:0000256" key="2">
    <source>
        <dbReference type="ARBA" id="ARBA00006020"/>
    </source>
</evidence>
<reference evidence="7 8" key="1">
    <citation type="journal article" date="2011" name="Proc. Natl. Acad. Sci. U.S.A.">
        <title>Evolutionary erosion of yeast sex chromosomes by mating-type switching accidents.</title>
        <authorList>
            <person name="Gordon J.L."/>
            <person name="Armisen D."/>
            <person name="Proux-Wera E."/>
            <person name="Oheigeartaigh S.S."/>
            <person name="Byrne K.P."/>
            <person name="Wolfe K.H."/>
        </authorList>
    </citation>
    <scope>NUCLEOTIDE SEQUENCE [LARGE SCALE GENOMIC DNA]</scope>
    <source>
        <strain evidence="8">ATCC 24235 / CBS 4417 / NBRC 1672 / NRRL Y-8282 / UCD 70-5</strain>
    </source>
</reference>
<evidence type="ECO:0000313" key="7">
    <source>
        <dbReference type="EMBL" id="CCE63459.1"/>
    </source>
</evidence>
<dbReference type="GO" id="GO:0005758">
    <property type="term" value="C:mitochondrial intermembrane space"/>
    <property type="evidence" value="ECO:0007669"/>
    <property type="project" value="TreeGrafter"/>
</dbReference>
<sequence>MRATTRLLISNNAILLQAARKAKTAVQPLLPPLQLYRRILREHRHLPPLQRELGDQYVKNEFKLHKNTDNPLHIVGFLTSWQDYLHTITKGEWEEERVSAQVLEKLSSDQVVQLYELMKEADALSKGTSTTE</sequence>
<dbReference type="GO" id="GO:0006105">
    <property type="term" value="P:succinate metabolic process"/>
    <property type="evidence" value="ECO:0007669"/>
    <property type="project" value="TreeGrafter"/>
</dbReference>
<dbReference type="GeneID" id="11531346"/>
<dbReference type="eggNOG" id="KOG4100">
    <property type="taxonomic scope" value="Eukaryota"/>
</dbReference>
<keyword evidence="4 6" id="KW-0496">Mitochondrion</keyword>
<dbReference type="PANTHER" id="PTHR13137:SF6">
    <property type="entry name" value="SUCCINATE DEHYDROGENASE ASSEMBLY FACTOR 3, MITOCHONDRIAL"/>
    <property type="match status" value="1"/>
</dbReference>
<proteinExistence type="inferred from homology"/>
<evidence type="ECO:0000313" key="8">
    <source>
        <dbReference type="Proteomes" id="UP000005666"/>
    </source>
</evidence>
<dbReference type="RefSeq" id="XP_003685893.1">
    <property type="nucleotide sequence ID" value="XM_003685845.1"/>
</dbReference>
<dbReference type="OrthoDB" id="278329at2759"/>
<evidence type="ECO:0000256" key="1">
    <source>
        <dbReference type="ARBA" id="ARBA00004305"/>
    </source>
</evidence>
<evidence type="ECO:0000256" key="5">
    <source>
        <dbReference type="ARBA" id="ARBA00023186"/>
    </source>
</evidence>
<dbReference type="GO" id="GO:0006111">
    <property type="term" value="P:regulation of gluconeogenesis"/>
    <property type="evidence" value="ECO:0007669"/>
    <property type="project" value="EnsemblFungi"/>
</dbReference>
<dbReference type="EMBL" id="HE612860">
    <property type="protein sequence ID" value="CCE63459.1"/>
    <property type="molecule type" value="Genomic_DNA"/>
</dbReference>
<dbReference type="InterPro" id="IPR008381">
    <property type="entry name" value="SDHAF3/Sdh7"/>
</dbReference>
<protein>
    <recommendedName>
        <fullName evidence="6">Succinate dehydrogenase assembly factor 3</fullName>
        <shortName evidence="6">SDH assembly factor 3</shortName>
        <shortName evidence="6">SDHAF3</shortName>
    </recommendedName>
</protein>
<evidence type="ECO:0000256" key="4">
    <source>
        <dbReference type="ARBA" id="ARBA00023128"/>
    </source>
</evidence>
<name>G8BU81_TETPH</name>
<dbReference type="AlphaFoldDB" id="G8BU81"/>
<dbReference type="Proteomes" id="UP000005666">
    <property type="component" value="Chromosome 5"/>
</dbReference>
<comment type="similarity">
    <text evidence="2 6">Belongs to the complex I LYR family. SDHAF3 subfamily.</text>
</comment>
<gene>
    <name evidence="7" type="primary">TPHA0E03700</name>
    <name evidence="7" type="ordered locus">TPHA_0E03700</name>
</gene>
<accession>G8BU81</accession>
<dbReference type="Pfam" id="PF13233">
    <property type="entry name" value="Complex1_LYR_2"/>
    <property type="match status" value="1"/>
</dbReference>